<dbReference type="PANTHER" id="PTHR16201:SF44">
    <property type="entry name" value="SEVEN TRANSMEMBRANE PROTEIN 1"/>
    <property type="match status" value="1"/>
</dbReference>
<dbReference type="InterPro" id="IPR051415">
    <property type="entry name" value="LAAT-1"/>
</dbReference>
<feature type="transmembrane region" description="Helical" evidence="7">
    <location>
        <begin position="131"/>
        <end position="149"/>
    </location>
</feature>
<comment type="catalytic activity">
    <reaction evidence="6">
        <text>L-histidine(out) + L-arginine(in) = L-histidine(in) + L-arginine(out)</text>
        <dbReference type="Rhea" id="RHEA:71063"/>
        <dbReference type="ChEBI" id="CHEBI:32682"/>
        <dbReference type="ChEBI" id="CHEBI:57595"/>
    </reaction>
</comment>
<dbReference type="Proteomes" id="UP000736335">
    <property type="component" value="Unassembled WGS sequence"/>
</dbReference>
<dbReference type="InterPro" id="IPR006603">
    <property type="entry name" value="PQ-loop_rpt"/>
</dbReference>
<evidence type="ECO:0000256" key="7">
    <source>
        <dbReference type="SAM" id="Phobius"/>
    </source>
</evidence>
<dbReference type="FunFam" id="1.20.1280.290:FF:000012">
    <property type="entry name" value="Vacuolar membrane PQ loop repeat protein"/>
    <property type="match status" value="1"/>
</dbReference>
<keyword evidence="2 7" id="KW-0812">Transmembrane</keyword>
<dbReference type="EMBL" id="WIUZ02000010">
    <property type="protein sequence ID" value="KAF9783466.1"/>
    <property type="molecule type" value="Genomic_DNA"/>
</dbReference>
<comment type="caution">
    <text evidence="8">The sequence shown here is derived from an EMBL/GenBank/DDBJ whole genome shotgun (WGS) entry which is preliminary data.</text>
</comment>
<keyword evidence="3 7" id="KW-1133">Transmembrane helix</keyword>
<evidence type="ECO:0000256" key="3">
    <source>
        <dbReference type="ARBA" id="ARBA00022989"/>
    </source>
</evidence>
<sequence length="264" mass="29631">MANALLSCAFGWISLACWIVVYSPQLWENYTLQSGQGLSVLFVLIWLAGDVLSLIGGLIAHLVPTAIILAIYYVLCDTLLLFQIYYYRWKNAHADEAIAQEIDPSEDTPLLESPVKPTKRWIPENEVLKNSLYFVFVSVAGTLACAIDLTIRGRKIPNEPEGILEWRSQILGWASAIMFLGARIPQILKNLETRCEGLSPALFLFTITGNCTFALSICFASTKRKYLLANAPWLAGSLLTVFLDLFVIAQFVYYRSGKQRRIQL</sequence>
<dbReference type="Gene3D" id="1.20.1280.290">
    <property type="match status" value="2"/>
</dbReference>
<evidence type="ECO:0000313" key="8">
    <source>
        <dbReference type="EMBL" id="KAF9783466.1"/>
    </source>
</evidence>
<reference evidence="8" key="2">
    <citation type="submission" date="2020-11" db="EMBL/GenBank/DDBJ databases">
        <authorList>
            <consortium name="DOE Joint Genome Institute"/>
            <person name="Kuo A."/>
            <person name="Miyauchi S."/>
            <person name="Kiss E."/>
            <person name="Drula E."/>
            <person name="Kohler A."/>
            <person name="Sanchez-Garcia M."/>
            <person name="Andreopoulos B."/>
            <person name="Barry K.W."/>
            <person name="Bonito G."/>
            <person name="Buee M."/>
            <person name="Carver A."/>
            <person name="Chen C."/>
            <person name="Cichocki N."/>
            <person name="Clum A."/>
            <person name="Culley D."/>
            <person name="Crous P.W."/>
            <person name="Fauchery L."/>
            <person name="Girlanda M."/>
            <person name="Hayes R."/>
            <person name="Keri Z."/>
            <person name="Labutti K."/>
            <person name="Lipzen A."/>
            <person name="Lombard V."/>
            <person name="Magnuson J."/>
            <person name="Maillard F."/>
            <person name="Morin E."/>
            <person name="Murat C."/>
            <person name="Nolan M."/>
            <person name="Ohm R."/>
            <person name="Pangilinan J."/>
            <person name="Pereira M."/>
            <person name="Perotto S."/>
            <person name="Peter M."/>
            <person name="Riley R."/>
            <person name="Sitrit Y."/>
            <person name="Stielow B."/>
            <person name="Szollosi G."/>
            <person name="Zifcakova L."/>
            <person name="Stursova M."/>
            <person name="Spatafora J.W."/>
            <person name="Tedersoo L."/>
            <person name="Vaario L.-M."/>
            <person name="Yamada A."/>
            <person name="Yan M."/>
            <person name="Wang P."/>
            <person name="Xu J."/>
            <person name="Bruns T."/>
            <person name="Baldrian P."/>
            <person name="Vilgalys R."/>
            <person name="Henrissat B."/>
            <person name="Grigoriev I.V."/>
            <person name="Hibbett D."/>
            <person name="Nagy L.G."/>
            <person name="Martin F.M."/>
        </authorList>
    </citation>
    <scope>NUCLEOTIDE SEQUENCE</scope>
    <source>
        <strain evidence="8">UH-Tt-Lm1</strain>
    </source>
</reference>
<evidence type="ECO:0000256" key="4">
    <source>
        <dbReference type="ARBA" id="ARBA00023136"/>
    </source>
</evidence>
<dbReference type="FunFam" id="1.20.1280.290:FF:000009">
    <property type="entry name" value="PQ loop repeat family protein"/>
    <property type="match status" value="1"/>
</dbReference>
<evidence type="ECO:0000256" key="6">
    <source>
        <dbReference type="ARBA" id="ARBA00050768"/>
    </source>
</evidence>
<comment type="similarity">
    <text evidence="5">Belongs to the laat-1 family.</text>
</comment>
<accession>A0A9P6L5G4</accession>
<evidence type="ECO:0000256" key="5">
    <source>
        <dbReference type="ARBA" id="ARBA00038039"/>
    </source>
</evidence>
<dbReference type="GO" id="GO:0015174">
    <property type="term" value="F:basic amino acid transmembrane transporter activity"/>
    <property type="evidence" value="ECO:0007669"/>
    <property type="project" value="UniProtKB-ARBA"/>
</dbReference>
<feature type="transmembrane region" description="Helical" evidence="7">
    <location>
        <begin position="170"/>
        <end position="188"/>
    </location>
</feature>
<feature type="transmembrane region" description="Helical" evidence="7">
    <location>
        <begin position="40"/>
        <end position="60"/>
    </location>
</feature>
<dbReference type="PANTHER" id="PTHR16201">
    <property type="entry name" value="SEVEN TRANSMEMBRANE PROTEIN 1-RELATED"/>
    <property type="match status" value="1"/>
</dbReference>
<reference evidence="8" key="1">
    <citation type="journal article" date="2020" name="Nat. Commun.">
        <title>Large-scale genome sequencing of mycorrhizal fungi provides insights into the early evolution of symbiotic traits.</title>
        <authorList>
            <person name="Miyauchi S."/>
            <person name="Kiss E."/>
            <person name="Kuo A."/>
            <person name="Drula E."/>
            <person name="Kohler A."/>
            <person name="Sanchez-Garcia M."/>
            <person name="Morin E."/>
            <person name="Andreopoulos B."/>
            <person name="Barry K.W."/>
            <person name="Bonito G."/>
            <person name="Buee M."/>
            <person name="Carver A."/>
            <person name="Chen C."/>
            <person name="Cichocki N."/>
            <person name="Clum A."/>
            <person name="Culley D."/>
            <person name="Crous P.W."/>
            <person name="Fauchery L."/>
            <person name="Girlanda M."/>
            <person name="Hayes R.D."/>
            <person name="Keri Z."/>
            <person name="LaButti K."/>
            <person name="Lipzen A."/>
            <person name="Lombard V."/>
            <person name="Magnuson J."/>
            <person name="Maillard F."/>
            <person name="Murat C."/>
            <person name="Nolan M."/>
            <person name="Ohm R.A."/>
            <person name="Pangilinan J."/>
            <person name="Pereira M.F."/>
            <person name="Perotto S."/>
            <person name="Peter M."/>
            <person name="Pfister S."/>
            <person name="Riley R."/>
            <person name="Sitrit Y."/>
            <person name="Stielow J.B."/>
            <person name="Szollosi G."/>
            <person name="Zifcakova L."/>
            <person name="Stursova M."/>
            <person name="Spatafora J.W."/>
            <person name="Tedersoo L."/>
            <person name="Vaario L.M."/>
            <person name="Yamada A."/>
            <person name="Yan M."/>
            <person name="Wang P."/>
            <person name="Xu J."/>
            <person name="Bruns T."/>
            <person name="Baldrian P."/>
            <person name="Vilgalys R."/>
            <person name="Dunand C."/>
            <person name="Henrissat B."/>
            <person name="Grigoriev I.V."/>
            <person name="Hibbett D."/>
            <person name="Nagy L.G."/>
            <person name="Martin F.M."/>
        </authorList>
    </citation>
    <scope>NUCLEOTIDE SEQUENCE</scope>
    <source>
        <strain evidence="8">UH-Tt-Lm1</strain>
    </source>
</reference>
<proteinExistence type="inferred from homology"/>
<evidence type="ECO:0000256" key="2">
    <source>
        <dbReference type="ARBA" id="ARBA00022692"/>
    </source>
</evidence>
<feature type="transmembrane region" description="Helical" evidence="7">
    <location>
        <begin position="67"/>
        <end position="86"/>
    </location>
</feature>
<protein>
    <submittedName>
        <fullName evidence="8">PQ loop repeat-domain-containing protein</fullName>
    </submittedName>
</protein>
<feature type="transmembrane region" description="Helical" evidence="7">
    <location>
        <begin position="233"/>
        <end position="254"/>
    </location>
</feature>
<keyword evidence="9" id="KW-1185">Reference proteome</keyword>
<dbReference type="OrthoDB" id="8048523at2759"/>
<evidence type="ECO:0000256" key="1">
    <source>
        <dbReference type="ARBA" id="ARBA00004141"/>
    </source>
</evidence>
<dbReference type="GO" id="GO:0034486">
    <property type="term" value="P:vacuolar transmembrane transport"/>
    <property type="evidence" value="ECO:0007669"/>
    <property type="project" value="UniProtKB-ARBA"/>
</dbReference>
<name>A0A9P6L5G4_9AGAM</name>
<keyword evidence="4 7" id="KW-0472">Membrane</keyword>
<organism evidence="8 9">
    <name type="scientific">Thelephora terrestris</name>
    <dbReference type="NCBI Taxonomy" id="56493"/>
    <lineage>
        <taxon>Eukaryota</taxon>
        <taxon>Fungi</taxon>
        <taxon>Dikarya</taxon>
        <taxon>Basidiomycota</taxon>
        <taxon>Agaricomycotina</taxon>
        <taxon>Agaricomycetes</taxon>
        <taxon>Thelephorales</taxon>
        <taxon>Thelephoraceae</taxon>
        <taxon>Thelephora</taxon>
    </lineage>
</organism>
<gene>
    <name evidence="8" type="ORF">BJ322DRAFT_154416</name>
</gene>
<dbReference type="SMART" id="SM00679">
    <property type="entry name" value="CTNS"/>
    <property type="match status" value="2"/>
</dbReference>
<dbReference type="GO" id="GO:0098852">
    <property type="term" value="C:lytic vacuole membrane"/>
    <property type="evidence" value="ECO:0007669"/>
    <property type="project" value="UniProtKB-ARBA"/>
</dbReference>
<dbReference type="Pfam" id="PF04193">
    <property type="entry name" value="PQ-loop"/>
    <property type="match status" value="2"/>
</dbReference>
<feature type="transmembrane region" description="Helical" evidence="7">
    <location>
        <begin position="200"/>
        <end position="221"/>
    </location>
</feature>
<dbReference type="AlphaFoldDB" id="A0A9P6L5G4"/>
<evidence type="ECO:0000313" key="9">
    <source>
        <dbReference type="Proteomes" id="UP000736335"/>
    </source>
</evidence>
<comment type="subcellular location">
    <subcellularLocation>
        <location evidence="1">Membrane</location>
        <topology evidence="1">Multi-pass membrane protein</topology>
    </subcellularLocation>
</comment>